<sequence>CALPGENCTIGRYFTQCFQNTVLVCVPCIYLWVCFPVYFLYLRCHDRGYIQMSILNKAKTVCDSLKSLLIRLGGLNQMTSRGPFQP</sequence>
<evidence type="ECO:0000313" key="2">
    <source>
        <dbReference type="Ensembl" id="ENSPSTP00000019240.1"/>
    </source>
</evidence>
<protein>
    <submittedName>
        <fullName evidence="2">Uncharacterized protein</fullName>
    </submittedName>
</protein>
<keyword evidence="3" id="KW-1185">Reference proteome</keyword>
<proteinExistence type="predicted"/>
<dbReference type="Proteomes" id="UP000694428">
    <property type="component" value="Unplaced"/>
</dbReference>
<keyword evidence="1" id="KW-1133">Transmembrane helix</keyword>
<dbReference type="AlphaFoldDB" id="A0A8C9FS75"/>
<reference evidence="2" key="2">
    <citation type="submission" date="2025-09" db="UniProtKB">
        <authorList>
            <consortium name="Ensembl"/>
        </authorList>
    </citation>
    <scope>IDENTIFICATION</scope>
</reference>
<accession>A0A8C9FS75</accession>
<name>A0A8C9FS75_PAVCR</name>
<keyword evidence="1" id="KW-0812">Transmembrane</keyword>
<reference evidence="2" key="1">
    <citation type="submission" date="2025-08" db="UniProtKB">
        <authorList>
            <consortium name="Ensembl"/>
        </authorList>
    </citation>
    <scope>IDENTIFICATION</scope>
</reference>
<keyword evidence="1" id="KW-0472">Membrane</keyword>
<evidence type="ECO:0000256" key="1">
    <source>
        <dbReference type="SAM" id="Phobius"/>
    </source>
</evidence>
<dbReference type="Ensembl" id="ENSPSTT00000020157.1">
    <property type="protein sequence ID" value="ENSPSTP00000019240.1"/>
    <property type="gene ID" value="ENSPSTG00000013893.1"/>
</dbReference>
<evidence type="ECO:0000313" key="3">
    <source>
        <dbReference type="Proteomes" id="UP000694428"/>
    </source>
</evidence>
<feature type="transmembrane region" description="Helical" evidence="1">
    <location>
        <begin position="21"/>
        <end position="42"/>
    </location>
</feature>
<organism evidence="2 3">
    <name type="scientific">Pavo cristatus</name>
    <name type="common">Indian peafowl</name>
    <name type="synonym">Blue peafowl</name>
    <dbReference type="NCBI Taxonomy" id="9049"/>
    <lineage>
        <taxon>Eukaryota</taxon>
        <taxon>Metazoa</taxon>
        <taxon>Chordata</taxon>
        <taxon>Craniata</taxon>
        <taxon>Vertebrata</taxon>
        <taxon>Euteleostomi</taxon>
        <taxon>Archelosauria</taxon>
        <taxon>Archosauria</taxon>
        <taxon>Dinosauria</taxon>
        <taxon>Saurischia</taxon>
        <taxon>Theropoda</taxon>
        <taxon>Coelurosauria</taxon>
        <taxon>Aves</taxon>
        <taxon>Neognathae</taxon>
        <taxon>Galloanserae</taxon>
        <taxon>Galliformes</taxon>
        <taxon>Phasianidae</taxon>
        <taxon>Phasianinae</taxon>
        <taxon>Pavo</taxon>
    </lineage>
</organism>